<dbReference type="RefSeq" id="WP_095745970.1">
    <property type="nucleotide sequence ID" value="NZ_CP023284.1"/>
</dbReference>
<evidence type="ECO:0000313" key="6">
    <source>
        <dbReference type="EMBL" id="ATA55621.1"/>
    </source>
</evidence>
<dbReference type="InterPro" id="IPR058163">
    <property type="entry name" value="LysR-type_TF_proteobact-type"/>
</dbReference>
<dbReference type="Gene3D" id="3.40.190.290">
    <property type="match status" value="1"/>
</dbReference>
<dbReference type="AlphaFoldDB" id="A0A250DND4"/>
<sequence>MDRYAAMQYFCRVVEQGSLAAGARALNLSNSVVTKAIQSLEAWTDCRLLARTTRSMQLTEAGERFYSFCQRTLADTERTLTDVRSVSRGLTGRLVVAAPVSLTLSHLHEYLHAFQAQHPGIELEMRLNDRPVDLVREGIDVALRGQARLEDSSLVAMPLMDLARVVCAAPAYWERHGRPATPADLSGHNCLQYLLGDDRDEWVFDGPDGRARVRVSGTFRADNSLLLIDAMRRGVGLGLVPSVMVKDALADGSLQTSLDAYVAPPRRLFAVYPTRDHLMLKVHALVTFLKQQLPPLTPSVPSAAPP</sequence>
<dbReference type="FunFam" id="1.10.10.10:FF:000001">
    <property type="entry name" value="LysR family transcriptional regulator"/>
    <property type="match status" value="1"/>
</dbReference>
<dbReference type="KEGG" id="vbo:CKY39_22120"/>
<evidence type="ECO:0000256" key="4">
    <source>
        <dbReference type="ARBA" id="ARBA00023163"/>
    </source>
</evidence>
<dbReference type="InterPro" id="IPR000847">
    <property type="entry name" value="LysR_HTH_N"/>
</dbReference>
<keyword evidence="3" id="KW-0238">DNA-binding</keyword>
<dbReference type="PANTHER" id="PTHR30537:SF5">
    <property type="entry name" value="HTH-TYPE TRANSCRIPTIONAL ACTIVATOR TTDR-RELATED"/>
    <property type="match status" value="1"/>
</dbReference>
<organism evidence="6 7">
    <name type="scientific">Variovorax boronicumulans</name>
    <dbReference type="NCBI Taxonomy" id="436515"/>
    <lineage>
        <taxon>Bacteria</taxon>
        <taxon>Pseudomonadati</taxon>
        <taxon>Pseudomonadota</taxon>
        <taxon>Betaproteobacteria</taxon>
        <taxon>Burkholderiales</taxon>
        <taxon>Comamonadaceae</taxon>
        <taxon>Variovorax</taxon>
    </lineage>
</organism>
<dbReference type="Pfam" id="PF00126">
    <property type="entry name" value="HTH_1"/>
    <property type="match status" value="1"/>
</dbReference>
<evidence type="ECO:0000313" key="7">
    <source>
        <dbReference type="Proteomes" id="UP000217154"/>
    </source>
</evidence>
<dbReference type="InterPro" id="IPR036390">
    <property type="entry name" value="WH_DNA-bd_sf"/>
</dbReference>
<dbReference type="Proteomes" id="UP000217154">
    <property type="component" value="Chromosome"/>
</dbReference>
<gene>
    <name evidence="6" type="ORF">CKY39_22120</name>
</gene>
<evidence type="ECO:0000256" key="1">
    <source>
        <dbReference type="ARBA" id="ARBA00009437"/>
    </source>
</evidence>
<keyword evidence="4" id="KW-0804">Transcription</keyword>
<comment type="similarity">
    <text evidence="1">Belongs to the LysR transcriptional regulatory family.</text>
</comment>
<protein>
    <submittedName>
        <fullName evidence="6">Transcriptional regulator</fullName>
    </submittedName>
</protein>
<dbReference type="InterPro" id="IPR005119">
    <property type="entry name" value="LysR_subst-bd"/>
</dbReference>
<evidence type="ECO:0000259" key="5">
    <source>
        <dbReference type="PROSITE" id="PS50931"/>
    </source>
</evidence>
<dbReference type="SUPFAM" id="SSF46785">
    <property type="entry name" value="Winged helix' DNA-binding domain"/>
    <property type="match status" value="1"/>
</dbReference>
<dbReference type="CDD" id="cd08422">
    <property type="entry name" value="PBP2_CrgA_like"/>
    <property type="match status" value="1"/>
</dbReference>
<dbReference type="PANTHER" id="PTHR30537">
    <property type="entry name" value="HTH-TYPE TRANSCRIPTIONAL REGULATOR"/>
    <property type="match status" value="1"/>
</dbReference>
<feature type="domain" description="HTH lysR-type" evidence="5">
    <location>
        <begin position="1"/>
        <end position="59"/>
    </location>
</feature>
<accession>A0A250DND4</accession>
<dbReference type="EMBL" id="CP023284">
    <property type="protein sequence ID" value="ATA55621.1"/>
    <property type="molecule type" value="Genomic_DNA"/>
</dbReference>
<dbReference type="GO" id="GO:0003677">
    <property type="term" value="F:DNA binding"/>
    <property type="evidence" value="ECO:0007669"/>
    <property type="project" value="UniProtKB-KW"/>
</dbReference>
<proteinExistence type="inferred from homology"/>
<reference evidence="6 7" key="1">
    <citation type="submission" date="2017-09" db="EMBL/GenBank/DDBJ databases">
        <title>The diverse metabolic capabilities of V. boronicumulans make it an excellent choice for continued studies on novel biodegradation.</title>
        <authorList>
            <person name="Sun S."/>
        </authorList>
    </citation>
    <scope>NUCLEOTIDE SEQUENCE [LARGE SCALE GENOMIC DNA]</scope>
    <source>
        <strain evidence="6 7">J1</strain>
    </source>
</reference>
<dbReference type="PROSITE" id="PS50931">
    <property type="entry name" value="HTH_LYSR"/>
    <property type="match status" value="1"/>
</dbReference>
<dbReference type="Gene3D" id="1.10.10.10">
    <property type="entry name" value="Winged helix-like DNA-binding domain superfamily/Winged helix DNA-binding domain"/>
    <property type="match status" value="1"/>
</dbReference>
<dbReference type="Pfam" id="PF03466">
    <property type="entry name" value="LysR_substrate"/>
    <property type="match status" value="1"/>
</dbReference>
<name>A0A250DND4_9BURK</name>
<dbReference type="SUPFAM" id="SSF53850">
    <property type="entry name" value="Periplasmic binding protein-like II"/>
    <property type="match status" value="1"/>
</dbReference>
<keyword evidence="2" id="KW-0805">Transcription regulation</keyword>
<evidence type="ECO:0000256" key="2">
    <source>
        <dbReference type="ARBA" id="ARBA00023015"/>
    </source>
</evidence>
<evidence type="ECO:0000256" key="3">
    <source>
        <dbReference type="ARBA" id="ARBA00023125"/>
    </source>
</evidence>
<dbReference type="InterPro" id="IPR036388">
    <property type="entry name" value="WH-like_DNA-bd_sf"/>
</dbReference>
<dbReference type="GO" id="GO:0003700">
    <property type="term" value="F:DNA-binding transcription factor activity"/>
    <property type="evidence" value="ECO:0007669"/>
    <property type="project" value="InterPro"/>
</dbReference>